<dbReference type="Proteomes" id="UP001623591">
    <property type="component" value="Unassembled WGS sequence"/>
</dbReference>
<keyword evidence="1" id="KW-1133">Transmembrane helix</keyword>
<evidence type="ECO:0000256" key="1">
    <source>
        <dbReference type="SAM" id="Phobius"/>
    </source>
</evidence>
<proteinExistence type="predicted"/>
<dbReference type="Pfam" id="PF09581">
    <property type="entry name" value="Spore_III_AF"/>
    <property type="match status" value="1"/>
</dbReference>
<evidence type="ECO:0000313" key="3">
    <source>
        <dbReference type="Proteomes" id="UP001623591"/>
    </source>
</evidence>
<reference evidence="2 3" key="1">
    <citation type="submission" date="2024-11" db="EMBL/GenBank/DDBJ databases">
        <authorList>
            <person name="Heng Y.C."/>
            <person name="Lim A.C.H."/>
            <person name="Lee J.K.Y."/>
            <person name="Kittelmann S."/>
        </authorList>
    </citation>
    <scope>NUCLEOTIDE SEQUENCE [LARGE SCALE GENOMIC DNA]</scope>
    <source>
        <strain evidence="2 3">WILCCON 0185</strain>
    </source>
</reference>
<dbReference type="EMBL" id="JBJHZZ010000003">
    <property type="protein sequence ID" value="MFL0246699.1"/>
    <property type="molecule type" value="Genomic_DNA"/>
</dbReference>
<keyword evidence="1" id="KW-0812">Transmembrane</keyword>
<keyword evidence="3" id="KW-1185">Reference proteome</keyword>
<comment type="caution">
    <text evidence="2">The sequence shown here is derived from an EMBL/GenBank/DDBJ whole genome shotgun (WGS) entry which is preliminary data.</text>
</comment>
<sequence length="195" mass="22208">MLGEVKTWIISICTIVIFMTAVEMLLPNNGFRKYVKFVLGLILITVLINPILKVFNKEFDINSYVTKAVTYMDEKSYEGNSDQYKQDIMTNTLSTFKLNVEKAVENKLKENFPNSSFKVEAVVDYENDNDSAYIKSLKVGIKDGSIDIIKKVVISTKGNINEASQTLNDERSRLVKELLSKELKLQSDAIEIYKL</sequence>
<dbReference type="RefSeq" id="WP_406769174.1">
    <property type="nucleotide sequence ID" value="NZ_JBJHZZ010000003.1"/>
</dbReference>
<gene>
    <name evidence="2" type="primary">spoIIIAF</name>
    <name evidence="2" type="ORF">ACJDUG_06930</name>
</gene>
<feature type="transmembrane region" description="Helical" evidence="1">
    <location>
        <begin position="34"/>
        <end position="52"/>
    </location>
</feature>
<feature type="transmembrane region" description="Helical" evidence="1">
    <location>
        <begin position="6"/>
        <end position="27"/>
    </location>
</feature>
<protein>
    <submittedName>
        <fullName evidence="2">Stage III sporulation protein AF</fullName>
    </submittedName>
</protein>
<dbReference type="NCBIfam" id="TIGR02896">
    <property type="entry name" value="spore_III_AF"/>
    <property type="match status" value="1"/>
</dbReference>
<accession>A0ABW8T2D8</accession>
<organism evidence="2 3">
    <name type="scientific">Candidatus Clostridium stratigraminis</name>
    <dbReference type="NCBI Taxonomy" id="3381661"/>
    <lineage>
        <taxon>Bacteria</taxon>
        <taxon>Bacillati</taxon>
        <taxon>Bacillota</taxon>
        <taxon>Clostridia</taxon>
        <taxon>Eubacteriales</taxon>
        <taxon>Clostridiaceae</taxon>
        <taxon>Clostridium</taxon>
    </lineage>
</organism>
<name>A0ABW8T2D8_9CLOT</name>
<dbReference type="InterPro" id="IPR014245">
    <property type="entry name" value="Spore_III_AF"/>
</dbReference>
<keyword evidence="1" id="KW-0472">Membrane</keyword>
<evidence type="ECO:0000313" key="2">
    <source>
        <dbReference type="EMBL" id="MFL0246699.1"/>
    </source>
</evidence>